<protein>
    <submittedName>
        <fullName evidence="2">RCG50236</fullName>
    </submittedName>
</protein>
<dbReference type="AlphaFoldDB" id="A6JZ79"/>
<dbReference type="Proteomes" id="UP000234681">
    <property type="component" value="Chromosome 5"/>
</dbReference>
<dbReference type="EMBL" id="CH474008">
    <property type="protein sequence ID" value="EDL90275.1"/>
    <property type="molecule type" value="Genomic_DNA"/>
</dbReference>
<feature type="compositionally biased region" description="Low complexity" evidence="1">
    <location>
        <begin position="24"/>
        <end position="39"/>
    </location>
</feature>
<proteinExistence type="predicted"/>
<sequence length="59" mass="6198">MASYKAVVPACSPHGEALALQSVRTQTRKQAAARRQTTTPGSRSRNARSCPAPLSSALC</sequence>
<name>A6JZ79_RAT</name>
<reference evidence="2 3" key="1">
    <citation type="submission" date="2005-09" db="EMBL/GenBank/DDBJ databases">
        <authorList>
            <person name="Mural R.J."/>
            <person name="Li P.W."/>
            <person name="Adams M.D."/>
            <person name="Amanatides P.G."/>
            <person name="Baden-Tillson H."/>
            <person name="Barnstead M."/>
            <person name="Chin S.H."/>
            <person name="Dew I."/>
            <person name="Evans C.A."/>
            <person name="Ferriera S."/>
            <person name="Flanigan M."/>
            <person name="Fosler C."/>
            <person name="Glodek A."/>
            <person name="Gu Z."/>
            <person name="Holt R.A."/>
            <person name="Jennings D."/>
            <person name="Kraft C.L."/>
            <person name="Lu F."/>
            <person name="Nguyen T."/>
            <person name="Nusskern D.R."/>
            <person name="Pfannkoch C.M."/>
            <person name="Sitter C."/>
            <person name="Sutton G.G."/>
            <person name="Venter J.C."/>
            <person name="Wang Z."/>
            <person name="Woodage T."/>
            <person name="Zheng X.H."/>
            <person name="Zhong F."/>
        </authorList>
    </citation>
    <scope>NUCLEOTIDE SEQUENCE [LARGE SCALE GENOMIC DNA]</scope>
    <source>
        <strain>BN</strain>
        <strain evidence="3">Sprague-Dawley</strain>
    </source>
</reference>
<evidence type="ECO:0000256" key="1">
    <source>
        <dbReference type="SAM" id="MobiDB-lite"/>
    </source>
</evidence>
<accession>A6JZ79</accession>
<evidence type="ECO:0000313" key="3">
    <source>
        <dbReference type="Proteomes" id="UP000234681"/>
    </source>
</evidence>
<organism evidence="2 3">
    <name type="scientific">Rattus norvegicus</name>
    <name type="common">Rat</name>
    <dbReference type="NCBI Taxonomy" id="10116"/>
    <lineage>
        <taxon>Eukaryota</taxon>
        <taxon>Metazoa</taxon>
        <taxon>Chordata</taxon>
        <taxon>Craniata</taxon>
        <taxon>Vertebrata</taxon>
        <taxon>Euteleostomi</taxon>
        <taxon>Mammalia</taxon>
        <taxon>Eutheria</taxon>
        <taxon>Euarchontoglires</taxon>
        <taxon>Glires</taxon>
        <taxon>Rodentia</taxon>
        <taxon>Myomorpha</taxon>
        <taxon>Muroidea</taxon>
        <taxon>Muridae</taxon>
        <taxon>Murinae</taxon>
        <taxon>Rattus</taxon>
    </lineage>
</organism>
<evidence type="ECO:0000313" key="2">
    <source>
        <dbReference type="EMBL" id="EDL90275.1"/>
    </source>
</evidence>
<gene>
    <name evidence="2" type="ORF">rCG_50236</name>
</gene>
<feature type="region of interest" description="Disordered" evidence="1">
    <location>
        <begin position="22"/>
        <end position="59"/>
    </location>
</feature>